<evidence type="ECO:0000313" key="1">
    <source>
        <dbReference type="EMBL" id="MFC0222449.1"/>
    </source>
</evidence>
<evidence type="ECO:0000313" key="2">
    <source>
        <dbReference type="Proteomes" id="UP001589698"/>
    </source>
</evidence>
<reference evidence="1 2" key="1">
    <citation type="submission" date="2024-09" db="EMBL/GenBank/DDBJ databases">
        <authorList>
            <person name="Sun Q."/>
            <person name="Mori K."/>
        </authorList>
    </citation>
    <scope>NUCLEOTIDE SEQUENCE [LARGE SCALE GENOMIC DNA]</scope>
    <source>
        <strain evidence="1 2">CCM 8654</strain>
    </source>
</reference>
<dbReference type="EMBL" id="JBHLXH010000001">
    <property type="protein sequence ID" value="MFC0222449.1"/>
    <property type="molecule type" value="Genomic_DNA"/>
</dbReference>
<name>A0ABV6E0S5_9ACTN</name>
<dbReference type="SUPFAM" id="SSF141571">
    <property type="entry name" value="Pentapeptide repeat-like"/>
    <property type="match status" value="1"/>
</dbReference>
<comment type="caution">
    <text evidence="1">The sequence shown here is derived from an EMBL/GenBank/DDBJ whole genome shotgun (WGS) entry which is preliminary data.</text>
</comment>
<dbReference type="Gene3D" id="2.160.20.80">
    <property type="entry name" value="E3 ubiquitin-protein ligase SopA"/>
    <property type="match status" value="1"/>
</dbReference>
<gene>
    <name evidence="1" type="ORF">ACFFJG_08150</name>
</gene>
<proteinExistence type="predicted"/>
<dbReference type="InterPro" id="IPR001646">
    <property type="entry name" value="5peptide_repeat"/>
</dbReference>
<accession>A0ABV6E0S5</accession>
<keyword evidence="2" id="KW-1185">Reference proteome</keyword>
<dbReference type="Pfam" id="PF00805">
    <property type="entry name" value="Pentapeptide"/>
    <property type="match status" value="1"/>
</dbReference>
<protein>
    <submittedName>
        <fullName evidence="1">Pentapeptide repeat-containing protein</fullName>
    </submittedName>
</protein>
<dbReference type="RefSeq" id="WP_378518101.1">
    <property type="nucleotide sequence ID" value="NZ_CBCSDI010000019.1"/>
</dbReference>
<dbReference type="Proteomes" id="UP001589698">
    <property type="component" value="Unassembled WGS sequence"/>
</dbReference>
<organism evidence="1 2">
    <name type="scientific">Nocardioides zeicaulis</name>
    <dbReference type="NCBI Taxonomy" id="1776857"/>
    <lineage>
        <taxon>Bacteria</taxon>
        <taxon>Bacillati</taxon>
        <taxon>Actinomycetota</taxon>
        <taxon>Actinomycetes</taxon>
        <taxon>Propionibacteriales</taxon>
        <taxon>Nocardioidaceae</taxon>
        <taxon>Nocardioides</taxon>
    </lineage>
</organism>
<sequence>MPAPELTSDCSRCFGLCCVLMPFAAVSGFGVDKPSGTPCLNLAVDDSCSIHATLREDGWPGCTAFECLGAGQQVSQVTYGGVSWREQDNLGEMAATLSVMRQLHEVLVHLDEVARRSPDPEAARVATEVAELTGATPVELLTHDLDQLHAQVGALLGAASARLRADVDGAQDRSRADLAGHDLRGDRRGWSFRGALLIAADLRDADLRLADLLGADLRDADLRGADLSTALFLTQPQLNAARGDAATRLPDHLVRPRHWRG</sequence>